<dbReference type="EMBL" id="MNAD01000879">
    <property type="protein sequence ID" value="OJT09798.1"/>
    <property type="molecule type" value="Genomic_DNA"/>
</dbReference>
<feature type="transmembrane region" description="Helical" evidence="6">
    <location>
        <begin position="58"/>
        <end position="82"/>
    </location>
</feature>
<dbReference type="OrthoDB" id="433124at2759"/>
<comment type="caution">
    <text evidence="8">The sequence shown here is derived from an EMBL/GenBank/DDBJ whole genome shotgun (WGS) entry which is preliminary data.</text>
</comment>
<keyword evidence="9" id="KW-1185">Reference proteome</keyword>
<dbReference type="PROSITE" id="PS51751">
    <property type="entry name" value="EXPERA"/>
    <property type="match status" value="1"/>
</dbReference>
<feature type="domain" description="EXPERA" evidence="7">
    <location>
        <begin position="1"/>
        <end position="110"/>
    </location>
</feature>
<evidence type="ECO:0000256" key="1">
    <source>
        <dbReference type="ARBA" id="ARBA00004141"/>
    </source>
</evidence>
<evidence type="ECO:0000256" key="3">
    <source>
        <dbReference type="ARBA" id="ARBA00022989"/>
    </source>
</evidence>
<dbReference type="GO" id="GO:0016020">
    <property type="term" value="C:membrane"/>
    <property type="evidence" value="ECO:0007669"/>
    <property type="project" value="UniProtKB-SubCell"/>
</dbReference>
<dbReference type="STRING" id="154538.A0A1M2VQG2"/>
<accession>A0A1M2VQG2</accession>
<reference evidence="8 9" key="1">
    <citation type="submission" date="2016-10" db="EMBL/GenBank/DDBJ databases">
        <title>Genome sequence of the basidiomycete white-rot fungus Trametes pubescens.</title>
        <authorList>
            <person name="Makela M.R."/>
            <person name="Granchi Z."/>
            <person name="Peng M."/>
            <person name="De Vries R.P."/>
            <person name="Grigoriev I."/>
            <person name="Riley R."/>
            <person name="Hilden K."/>
        </authorList>
    </citation>
    <scope>NUCLEOTIDE SEQUENCE [LARGE SCALE GENOMIC DNA]</scope>
    <source>
        <strain evidence="8 9">FBCC735</strain>
    </source>
</reference>
<dbReference type="AlphaFoldDB" id="A0A1M2VQG2"/>
<dbReference type="PANTHER" id="PTHR31204">
    <property type="entry name" value="SIGMA INTRACELLULAR RECEPTOR 2"/>
    <property type="match status" value="1"/>
</dbReference>
<proteinExistence type="predicted"/>
<name>A0A1M2VQG2_TRAPU</name>
<evidence type="ECO:0000256" key="4">
    <source>
        <dbReference type="ARBA" id="ARBA00023136"/>
    </source>
</evidence>
<keyword evidence="3 5" id="KW-1133">Transmembrane helix</keyword>
<sequence length="110" mass="12354">MIHLPATFLIDLQALYPKQWVPSILSNLPKFYVEMSSDPLIGSAMGYFGQSHLDAYTWFRSFLLVEAFFQVPVFVIGLIGLWKVMTVDMASRVQSLVAASTVPPKTVKQD</sequence>
<evidence type="ECO:0000256" key="5">
    <source>
        <dbReference type="PROSITE-ProRule" id="PRU01087"/>
    </source>
</evidence>
<evidence type="ECO:0000256" key="6">
    <source>
        <dbReference type="SAM" id="Phobius"/>
    </source>
</evidence>
<dbReference type="InterPro" id="IPR033118">
    <property type="entry name" value="EXPERA"/>
</dbReference>
<dbReference type="Pfam" id="PF05241">
    <property type="entry name" value="EBP"/>
    <property type="match status" value="1"/>
</dbReference>
<comment type="subcellular location">
    <subcellularLocation>
        <location evidence="1">Membrane</location>
        <topology evidence="1">Multi-pass membrane protein</topology>
    </subcellularLocation>
</comment>
<gene>
    <name evidence="8" type="ORF">TRAPUB_13757</name>
</gene>
<evidence type="ECO:0000313" key="9">
    <source>
        <dbReference type="Proteomes" id="UP000184267"/>
    </source>
</evidence>
<dbReference type="PANTHER" id="PTHR31204:SF1">
    <property type="entry name" value="SIGMA INTRACELLULAR RECEPTOR 2"/>
    <property type="match status" value="1"/>
</dbReference>
<evidence type="ECO:0000256" key="2">
    <source>
        <dbReference type="ARBA" id="ARBA00022692"/>
    </source>
</evidence>
<evidence type="ECO:0000313" key="8">
    <source>
        <dbReference type="EMBL" id="OJT09798.1"/>
    </source>
</evidence>
<evidence type="ECO:0000259" key="7">
    <source>
        <dbReference type="PROSITE" id="PS51751"/>
    </source>
</evidence>
<dbReference type="GO" id="GO:0005783">
    <property type="term" value="C:endoplasmic reticulum"/>
    <property type="evidence" value="ECO:0007669"/>
    <property type="project" value="TreeGrafter"/>
</dbReference>
<dbReference type="InterPro" id="IPR051987">
    <property type="entry name" value="Sigma-2_receptor-like"/>
</dbReference>
<keyword evidence="4 5" id="KW-0472">Membrane</keyword>
<keyword evidence="2 5" id="KW-0812">Transmembrane</keyword>
<protein>
    <recommendedName>
        <fullName evidence="7">EXPERA domain-containing protein</fullName>
    </recommendedName>
</protein>
<organism evidence="8 9">
    <name type="scientific">Trametes pubescens</name>
    <name type="common">White-rot fungus</name>
    <dbReference type="NCBI Taxonomy" id="154538"/>
    <lineage>
        <taxon>Eukaryota</taxon>
        <taxon>Fungi</taxon>
        <taxon>Dikarya</taxon>
        <taxon>Basidiomycota</taxon>
        <taxon>Agaricomycotina</taxon>
        <taxon>Agaricomycetes</taxon>
        <taxon>Polyporales</taxon>
        <taxon>Polyporaceae</taxon>
        <taxon>Trametes</taxon>
    </lineage>
</organism>
<dbReference type="Proteomes" id="UP000184267">
    <property type="component" value="Unassembled WGS sequence"/>
</dbReference>